<evidence type="ECO:0000313" key="3">
    <source>
        <dbReference type="EMBL" id="QFG67704.1"/>
    </source>
</evidence>
<reference evidence="3 4" key="1">
    <citation type="submission" date="2019-09" db="EMBL/GenBank/DDBJ databases">
        <title>Serinicoccus pratensis sp. nov., isolated from meadow soil.</title>
        <authorList>
            <person name="Zhang W."/>
        </authorList>
    </citation>
    <scope>NUCLEOTIDE SEQUENCE [LARGE SCALE GENOMIC DNA]</scope>
    <source>
        <strain evidence="3 4">W204</strain>
    </source>
</reference>
<dbReference type="OrthoDB" id="4869409at2"/>
<evidence type="ECO:0000313" key="4">
    <source>
        <dbReference type="Proteomes" id="UP000326546"/>
    </source>
</evidence>
<keyword evidence="4" id="KW-1185">Reference proteome</keyword>
<dbReference type="AlphaFoldDB" id="A0A5J6V310"/>
<dbReference type="Proteomes" id="UP000326546">
    <property type="component" value="Chromosome"/>
</dbReference>
<name>A0A5J6V310_9MICO</name>
<evidence type="ECO:0000259" key="2">
    <source>
        <dbReference type="SMART" id="SM00858"/>
    </source>
</evidence>
<dbReference type="KEGG" id="serw:FY030_02265"/>
<protein>
    <recommendedName>
        <fullName evidence="2">SAF domain-containing protein</fullName>
    </recommendedName>
</protein>
<feature type="region of interest" description="Disordered" evidence="1">
    <location>
        <begin position="1"/>
        <end position="63"/>
    </location>
</feature>
<feature type="compositionally biased region" description="Basic residues" evidence="1">
    <location>
        <begin position="50"/>
        <end position="59"/>
    </location>
</feature>
<dbReference type="CDD" id="cd11614">
    <property type="entry name" value="SAF_CpaB_FlgA_like"/>
    <property type="match status" value="1"/>
</dbReference>
<dbReference type="Pfam" id="PF08666">
    <property type="entry name" value="SAF"/>
    <property type="match status" value="1"/>
</dbReference>
<dbReference type="SMART" id="SM00858">
    <property type="entry name" value="SAF"/>
    <property type="match status" value="1"/>
</dbReference>
<dbReference type="EMBL" id="CP044427">
    <property type="protein sequence ID" value="QFG67704.1"/>
    <property type="molecule type" value="Genomic_DNA"/>
</dbReference>
<accession>A0A5J6V310</accession>
<proteinExistence type="predicted"/>
<feature type="domain" description="SAF" evidence="2">
    <location>
        <begin position="94"/>
        <end position="156"/>
    </location>
</feature>
<dbReference type="InterPro" id="IPR013974">
    <property type="entry name" value="SAF"/>
</dbReference>
<evidence type="ECO:0000256" key="1">
    <source>
        <dbReference type="SAM" id="MobiDB-lite"/>
    </source>
</evidence>
<sequence>MRSPQSRLRPSRPQSPPPRPQPRRARPRRPQPRADAYRRPAVPPSVLDVHRRRPARTNRRPALQSRRVLAAALAALTAGGTAYLALNRAADDAVPALVAVRALPVGHLLGDGDVQVRGLPAPAVPVGALTQVETAVDRTVVAPLAEGEVLTTLDVRTAALLTGLVEGTVAVFLPLSEPAVAASVQAADLVDVHSPVDGSVVVPRALVLRSGGGEQPGLWLGVDRTGAQALAAARGADPAGAALQVALHPQP</sequence>
<gene>
    <name evidence="3" type="ORF">FY030_02265</name>
</gene>
<organism evidence="3 4">
    <name type="scientific">Ornithinimicrobium pratense</name>
    <dbReference type="NCBI Taxonomy" id="2593973"/>
    <lineage>
        <taxon>Bacteria</taxon>
        <taxon>Bacillati</taxon>
        <taxon>Actinomycetota</taxon>
        <taxon>Actinomycetes</taxon>
        <taxon>Micrococcales</taxon>
        <taxon>Ornithinimicrobiaceae</taxon>
        <taxon>Ornithinimicrobium</taxon>
    </lineage>
</organism>
<feature type="compositionally biased region" description="Basic residues" evidence="1">
    <location>
        <begin position="21"/>
        <end position="31"/>
    </location>
</feature>
<feature type="compositionally biased region" description="Low complexity" evidence="1">
    <location>
        <begin position="1"/>
        <end position="12"/>
    </location>
</feature>